<gene>
    <name evidence="2" type="ORF">MSP1404_LOCUS5495</name>
</gene>
<dbReference type="EMBL" id="HBEV01007185">
    <property type="protein sequence ID" value="CAD8586447.1"/>
    <property type="molecule type" value="Transcribed_RNA"/>
</dbReference>
<organism evidence="2">
    <name type="scientific">Micromonas pusilla</name>
    <name type="common">Picoplanktonic green alga</name>
    <name type="synonym">Chromulina pusilla</name>
    <dbReference type="NCBI Taxonomy" id="38833"/>
    <lineage>
        <taxon>Eukaryota</taxon>
        <taxon>Viridiplantae</taxon>
        <taxon>Chlorophyta</taxon>
        <taxon>Mamiellophyceae</taxon>
        <taxon>Mamiellales</taxon>
        <taxon>Mamiellaceae</taxon>
        <taxon>Micromonas</taxon>
    </lineage>
</organism>
<reference evidence="2" key="1">
    <citation type="submission" date="2021-01" db="EMBL/GenBank/DDBJ databases">
        <authorList>
            <person name="Corre E."/>
            <person name="Pelletier E."/>
            <person name="Niang G."/>
            <person name="Scheremetjew M."/>
            <person name="Finn R."/>
            <person name="Kale V."/>
            <person name="Holt S."/>
            <person name="Cochrane G."/>
            <person name="Meng A."/>
            <person name="Brown T."/>
            <person name="Cohen L."/>
        </authorList>
    </citation>
    <scope>NUCLEOTIDE SEQUENCE</scope>
    <source>
        <strain evidence="2">CCMP494</strain>
    </source>
</reference>
<protein>
    <submittedName>
        <fullName evidence="2">Uncharacterized protein</fullName>
    </submittedName>
</protein>
<evidence type="ECO:0000313" key="2">
    <source>
        <dbReference type="EMBL" id="CAD8586447.1"/>
    </source>
</evidence>
<name>A0A7S0PRJ9_MICPS</name>
<sequence>MGATSYEKVRGGKFSFKGGGDLSVKSEKKRKKEKKKAKELAAAMEAARKEGVVVGQGIGGDPGGDAKGTYEELFPYEVKRQQEGKGRTQCWGTNYRAAPEILHGYSESWKNKKSHEMSVEERLDLRCGGKADKFCK</sequence>
<evidence type="ECO:0000256" key="1">
    <source>
        <dbReference type="SAM" id="MobiDB-lite"/>
    </source>
</evidence>
<feature type="region of interest" description="Disordered" evidence="1">
    <location>
        <begin position="1"/>
        <end position="42"/>
    </location>
</feature>
<dbReference type="AlphaFoldDB" id="A0A7S0PRJ9"/>
<accession>A0A7S0PRJ9</accession>
<proteinExistence type="predicted"/>
<feature type="compositionally biased region" description="Basic residues" evidence="1">
    <location>
        <begin position="27"/>
        <end position="37"/>
    </location>
</feature>